<evidence type="ECO:0000313" key="1">
    <source>
        <dbReference type="EMBL" id="KHG29013.1"/>
    </source>
</evidence>
<accession>A0A0B0PRA8</accession>
<sequence>MLLNNDEWLIELNIRYLRKYRQSIDVRKAPYEP</sequence>
<keyword evidence="2" id="KW-1185">Reference proteome</keyword>
<dbReference type="Proteomes" id="UP000032142">
    <property type="component" value="Unassembled WGS sequence"/>
</dbReference>
<reference evidence="2" key="1">
    <citation type="submission" date="2014-09" db="EMBL/GenBank/DDBJ databases">
        <authorList>
            <person name="Mudge J."/>
            <person name="Ramaraj T."/>
            <person name="Lindquist I.E."/>
            <person name="Bharti A.K."/>
            <person name="Sundararajan A."/>
            <person name="Cameron C.T."/>
            <person name="Woodward J.E."/>
            <person name="May G.D."/>
            <person name="Brubaker C."/>
            <person name="Broadhvest J."/>
            <person name="Wilkins T.A."/>
        </authorList>
    </citation>
    <scope>NUCLEOTIDE SEQUENCE</scope>
    <source>
        <strain evidence="2">cv. AKA8401</strain>
    </source>
</reference>
<proteinExistence type="predicted"/>
<dbReference type="GO" id="GO:0016874">
    <property type="term" value="F:ligase activity"/>
    <property type="evidence" value="ECO:0007669"/>
    <property type="project" value="UniProtKB-KW"/>
</dbReference>
<organism evidence="1 2">
    <name type="scientific">Gossypium arboreum</name>
    <name type="common">Tree cotton</name>
    <name type="synonym">Gossypium nanking</name>
    <dbReference type="NCBI Taxonomy" id="29729"/>
    <lineage>
        <taxon>Eukaryota</taxon>
        <taxon>Viridiplantae</taxon>
        <taxon>Streptophyta</taxon>
        <taxon>Embryophyta</taxon>
        <taxon>Tracheophyta</taxon>
        <taxon>Spermatophyta</taxon>
        <taxon>Magnoliopsida</taxon>
        <taxon>eudicotyledons</taxon>
        <taxon>Gunneridae</taxon>
        <taxon>Pentapetalae</taxon>
        <taxon>rosids</taxon>
        <taxon>malvids</taxon>
        <taxon>Malvales</taxon>
        <taxon>Malvaceae</taxon>
        <taxon>Malvoideae</taxon>
        <taxon>Gossypium</taxon>
    </lineage>
</organism>
<dbReference type="EMBL" id="KN447508">
    <property type="protein sequence ID" value="KHG29013.1"/>
    <property type="molecule type" value="Genomic_DNA"/>
</dbReference>
<evidence type="ECO:0000313" key="2">
    <source>
        <dbReference type="Proteomes" id="UP000032142"/>
    </source>
</evidence>
<name>A0A0B0PRA8_GOSAR</name>
<gene>
    <name evidence="1" type="ORF">F383_35797</name>
</gene>
<dbReference type="AlphaFoldDB" id="A0A0B0PRA8"/>
<protein>
    <submittedName>
        <fullName evidence="1">Tyrosine--tRNA ligase</fullName>
    </submittedName>
</protein>
<keyword evidence="1" id="KW-0436">Ligase</keyword>